<evidence type="ECO:0000256" key="3">
    <source>
        <dbReference type="ARBA" id="ARBA00013087"/>
    </source>
</evidence>
<evidence type="ECO:0000256" key="8">
    <source>
        <dbReference type="ARBA" id="ARBA00029513"/>
    </source>
</evidence>
<comment type="catalytic activity">
    <reaction evidence="9">
        <text>(S)-lactate + O2 = pyruvate + H2O2</text>
        <dbReference type="Rhea" id="RHEA:55868"/>
        <dbReference type="ChEBI" id="CHEBI:15361"/>
        <dbReference type="ChEBI" id="CHEBI:15379"/>
        <dbReference type="ChEBI" id="CHEBI:16240"/>
        <dbReference type="ChEBI" id="CHEBI:16651"/>
    </reaction>
    <physiologicalReaction direction="left-to-right" evidence="9">
        <dbReference type="Rhea" id="RHEA:55869"/>
    </physiologicalReaction>
</comment>
<evidence type="ECO:0000256" key="11">
    <source>
        <dbReference type="ARBA" id="ARBA00050773"/>
    </source>
</evidence>
<dbReference type="SUPFAM" id="SSF51395">
    <property type="entry name" value="FMN-linked oxidoreductases"/>
    <property type="match status" value="1"/>
</dbReference>
<comment type="cofactor">
    <cofactor evidence="2">
        <name>FMN</name>
        <dbReference type="ChEBI" id="CHEBI:58210"/>
    </cofactor>
</comment>
<feature type="binding site" evidence="15">
    <location>
        <begin position="306"/>
        <end position="310"/>
    </location>
    <ligand>
        <name>FMN</name>
        <dbReference type="ChEBI" id="CHEBI:58210"/>
    </ligand>
</feature>
<evidence type="ECO:0000256" key="4">
    <source>
        <dbReference type="ARBA" id="ARBA00022630"/>
    </source>
</evidence>
<dbReference type="PROSITE" id="PS51349">
    <property type="entry name" value="FMN_HYDROXY_ACID_DH_2"/>
    <property type="match status" value="1"/>
</dbReference>
<feature type="binding site" evidence="15">
    <location>
        <position position="181"/>
    </location>
    <ligand>
        <name>glyoxylate</name>
        <dbReference type="ChEBI" id="CHEBI:36655"/>
    </ligand>
</feature>
<evidence type="ECO:0000313" key="17">
    <source>
        <dbReference type="EMBL" id="PXW90136.1"/>
    </source>
</evidence>
<dbReference type="InterPro" id="IPR013785">
    <property type="entry name" value="Aldolase_TIM"/>
</dbReference>
<feature type="domain" description="FMN hydroxy acid dehydrogenase" evidence="16">
    <location>
        <begin position="14"/>
        <end position="378"/>
    </location>
</feature>
<dbReference type="PROSITE" id="PS00557">
    <property type="entry name" value="FMN_HYDROXY_ACID_DH_1"/>
    <property type="match status" value="1"/>
</dbReference>
<sequence>MTSNQNPFTQSIEATDNFPYGFAELEAAAKEKLPTPFFGYIQSGASGEETLRNNEAAFEKYALVPRFLNDVSNLDTSIELLGKTYDHPFLLAPVGMLKMADEEAELAVAKAAANYHVPFIQSTVSTYSIEEIEAAAKNSPKWFQLYWSRDEKVSYSMVNRAEKAGYDAIVLTVDTFILGFREEDKRNQFSPLKKGFGKANYETDEAFLQSLSEHTDEAVIQKIVDHLYHPHLSWNHIAELKKRTSLPILLKGILHPEDALLAIENGIDGIIVSNHGGRQLDGVIASLDALPAVAKAVSGKLPVLLDSGIRRGTDIVKALALGADAVLFGRPFVYGLALEGQRGVEKVLANLIQETNVSLTLAGATDIASAKRMKVTRI</sequence>
<dbReference type="InterPro" id="IPR012133">
    <property type="entry name" value="Alpha-hydoxy_acid_DH_FMN"/>
</dbReference>
<feature type="binding site" evidence="15">
    <location>
        <position position="144"/>
    </location>
    <ligand>
        <name>FMN</name>
        <dbReference type="ChEBI" id="CHEBI:58210"/>
    </ligand>
</feature>
<dbReference type="PIRSF" id="PIRSF000138">
    <property type="entry name" value="Al-hdrx_acd_dh"/>
    <property type="match status" value="1"/>
</dbReference>
<organism evidence="17 18">
    <name type="scientific">Pseudogracilibacillus auburnensis</name>
    <dbReference type="NCBI Taxonomy" id="1494959"/>
    <lineage>
        <taxon>Bacteria</taxon>
        <taxon>Bacillati</taxon>
        <taxon>Bacillota</taxon>
        <taxon>Bacilli</taxon>
        <taxon>Bacillales</taxon>
        <taxon>Bacillaceae</taxon>
        <taxon>Pseudogracilibacillus</taxon>
    </lineage>
</organism>
<evidence type="ECO:0000256" key="5">
    <source>
        <dbReference type="ARBA" id="ARBA00022643"/>
    </source>
</evidence>
<keyword evidence="5 15" id="KW-0288">FMN</keyword>
<dbReference type="GO" id="GO:0016853">
    <property type="term" value="F:isomerase activity"/>
    <property type="evidence" value="ECO:0007669"/>
    <property type="project" value="UniProtKB-KW"/>
</dbReference>
<dbReference type="AlphaFoldDB" id="A0A2V3W9E0"/>
<feature type="binding site" evidence="15">
    <location>
        <position position="278"/>
    </location>
    <ligand>
        <name>glyoxylate</name>
        <dbReference type="ChEBI" id="CHEBI:36655"/>
    </ligand>
</feature>
<feature type="binding site" evidence="15">
    <location>
        <position position="275"/>
    </location>
    <ligand>
        <name>glyoxylate</name>
        <dbReference type="ChEBI" id="CHEBI:36655"/>
    </ligand>
</feature>
<evidence type="ECO:0000256" key="2">
    <source>
        <dbReference type="ARBA" id="ARBA00001917"/>
    </source>
</evidence>
<dbReference type="Proteomes" id="UP000247978">
    <property type="component" value="Unassembled WGS sequence"/>
</dbReference>
<evidence type="ECO:0000256" key="10">
    <source>
        <dbReference type="ARBA" id="ARBA00050549"/>
    </source>
</evidence>
<dbReference type="GO" id="GO:0010181">
    <property type="term" value="F:FMN binding"/>
    <property type="evidence" value="ECO:0007669"/>
    <property type="project" value="InterPro"/>
</dbReference>
<evidence type="ECO:0000259" key="16">
    <source>
        <dbReference type="PROSITE" id="PS51349"/>
    </source>
</evidence>
<dbReference type="InterPro" id="IPR037396">
    <property type="entry name" value="FMN_HAD"/>
</dbReference>
<comment type="catalytic activity">
    <reaction evidence="11">
        <text>2-hydroxyoctadecanoate + O2 = 2-oxooctadecanoate + H2O2</text>
        <dbReference type="Rhea" id="RHEA:68964"/>
        <dbReference type="ChEBI" id="CHEBI:15379"/>
        <dbReference type="ChEBI" id="CHEBI:16240"/>
        <dbReference type="ChEBI" id="CHEBI:17162"/>
        <dbReference type="ChEBI" id="CHEBI:76724"/>
    </reaction>
</comment>
<dbReference type="PANTHER" id="PTHR10578">
    <property type="entry name" value="S -2-HYDROXY-ACID OXIDASE-RELATED"/>
    <property type="match status" value="1"/>
</dbReference>
<feature type="binding site" evidence="15">
    <location>
        <position position="273"/>
    </location>
    <ligand>
        <name>FMN</name>
        <dbReference type="ChEBI" id="CHEBI:58210"/>
    </ligand>
</feature>
<protein>
    <recommendedName>
        <fullName evidence="8">L-lactate oxidase</fullName>
        <ecNumber evidence="3">1.1.3.15</ecNumber>
    </recommendedName>
    <alternativeName>
        <fullName evidence="13">(S)-2-hydroxy-acid oxidase</fullName>
    </alternativeName>
</protein>
<dbReference type="InterPro" id="IPR000262">
    <property type="entry name" value="FMN-dep_DH"/>
</dbReference>
<dbReference type="RefSeq" id="WP_110393419.1">
    <property type="nucleotide sequence ID" value="NZ_JBHUHB010000001.1"/>
</dbReference>
<feature type="active site" description="Proton acceptor" evidence="14">
    <location>
        <position position="275"/>
    </location>
</feature>
<dbReference type="Pfam" id="PF01070">
    <property type="entry name" value="FMN_dh"/>
    <property type="match status" value="1"/>
</dbReference>
<comment type="catalytic activity">
    <reaction evidence="10">
        <text>mandelate + O2 = phenylglyoxylate + H2O2</text>
        <dbReference type="Rhea" id="RHEA:68968"/>
        <dbReference type="ChEBI" id="CHEBI:15379"/>
        <dbReference type="ChEBI" id="CHEBI:16240"/>
        <dbReference type="ChEBI" id="CHEBI:25147"/>
        <dbReference type="ChEBI" id="CHEBI:36656"/>
    </reaction>
</comment>
<name>A0A2V3W9E0_9BACI</name>
<dbReference type="FunFam" id="3.20.20.70:FF:000029">
    <property type="entry name" value="L-lactate dehydrogenase"/>
    <property type="match status" value="1"/>
</dbReference>
<dbReference type="OrthoDB" id="9770452at2"/>
<feature type="binding site" evidence="15">
    <location>
        <position position="40"/>
    </location>
    <ligand>
        <name>glyoxylate</name>
        <dbReference type="ChEBI" id="CHEBI:36655"/>
    </ligand>
</feature>
<dbReference type="Gene3D" id="3.20.20.70">
    <property type="entry name" value="Aldolase class I"/>
    <property type="match status" value="1"/>
</dbReference>
<keyword evidence="18" id="KW-1185">Reference proteome</keyword>
<keyword evidence="4 15" id="KW-0285">Flavoprotein</keyword>
<evidence type="ECO:0000256" key="13">
    <source>
        <dbReference type="ARBA" id="ARBA00079803"/>
    </source>
</evidence>
<keyword evidence="17" id="KW-0413">Isomerase</keyword>
<evidence type="ECO:0000256" key="6">
    <source>
        <dbReference type="ARBA" id="ARBA00023002"/>
    </source>
</evidence>
<keyword evidence="6" id="KW-0560">Oxidoreductase</keyword>
<dbReference type="EMBL" id="QJJQ01000001">
    <property type="protein sequence ID" value="PXW90136.1"/>
    <property type="molecule type" value="Genomic_DNA"/>
</dbReference>
<evidence type="ECO:0000313" key="18">
    <source>
        <dbReference type="Proteomes" id="UP000247978"/>
    </source>
</evidence>
<feature type="binding site" evidence="15">
    <location>
        <begin position="93"/>
        <end position="95"/>
    </location>
    <ligand>
        <name>FMN</name>
        <dbReference type="ChEBI" id="CHEBI:58210"/>
    </ligand>
</feature>
<evidence type="ECO:0000256" key="12">
    <source>
        <dbReference type="ARBA" id="ARBA00052949"/>
    </source>
</evidence>
<evidence type="ECO:0000256" key="1">
    <source>
        <dbReference type="ARBA" id="ARBA00000616"/>
    </source>
</evidence>
<evidence type="ECO:0000256" key="15">
    <source>
        <dbReference type="PIRSR" id="PIRSR000138-2"/>
    </source>
</evidence>
<evidence type="ECO:0000256" key="9">
    <source>
        <dbReference type="ARBA" id="ARBA00048754"/>
    </source>
</evidence>
<accession>A0A2V3W9E0</accession>
<dbReference type="GO" id="GO:0003973">
    <property type="term" value="F:(S)-2-hydroxy-acid oxidase activity"/>
    <property type="evidence" value="ECO:0007669"/>
    <property type="project" value="UniProtKB-EC"/>
</dbReference>
<dbReference type="EC" id="1.1.3.15" evidence="3"/>
<evidence type="ECO:0000256" key="14">
    <source>
        <dbReference type="PIRSR" id="PIRSR000138-1"/>
    </source>
</evidence>
<comment type="catalytic activity">
    <reaction evidence="12">
        <text>2-hydroxyoctanoate + O2 = 2-oxooctanoate + H2O2</text>
        <dbReference type="Rhea" id="RHEA:67940"/>
        <dbReference type="ChEBI" id="CHEBI:15379"/>
        <dbReference type="ChEBI" id="CHEBI:16240"/>
        <dbReference type="ChEBI" id="CHEBI:133514"/>
        <dbReference type="ChEBI" id="CHEBI:176689"/>
    </reaction>
</comment>
<proteinExistence type="inferred from homology"/>
<feature type="binding site" evidence="15">
    <location>
        <position position="122"/>
    </location>
    <ligand>
        <name>FMN</name>
        <dbReference type="ChEBI" id="CHEBI:58210"/>
    </ligand>
</feature>
<evidence type="ECO:0000256" key="7">
    <source>
        <dbReference type="ARBA" id="ARBA00024042"/>
    </source>
</evidence>
<comment type="similarity">
    <text evidence="7">Belongs to the FMN-dependent alpha-hydroxy acid dehydrogenase family.</text>
</comment>
<dbReference type="InterPro" id="IPR008259">
    <property type="entry name" value="FMN_hydac_DH_AS"/>
</dbReference>
<feature type="binding site" evidence="15">
    <location>
        <position position="146"/>
    </location>
    <ligand>
        <name>glyoxylate</name>
        <dbReference type="ChEBI" id="CHEBI:36655"/>
    </ligand>
</feature>
<feature type="binding site" evidence="15">
    <location>
        <begin position="329"/>
        <end position="330"/>
    </location>
    <ligand>
        <name>FMN</name>
        <dbReference type="ChEBI" id="CHEBI:58210"/>
    </ligand>
</feature>
<feature type="binding site" evidence="15">
    <location>
        <position position="172"/>
    </location>
    <ligand>
        <name>FMN</name>
        <dbReference type="ChEBI" id="CHEBI:58210"/>
    </ligand>
</feature>
<dbReference type="PANTHER" id="PTHR10578:SF143">
    <property type="entry name" value="FMN-DEPENDENT ALPHA-HYDROXY ACID DEHYDROGENASE PB1A11.03"/>
    <property type="match status" value="1"/>
</dbReference>
<reference evidence="17 18" key="1">
    <citation type="submission" date="2018-05" db="EMBL/GenBank/DDBJ databases">
        <title>Genomic Encyclopedia of Type Strains, Phase IV (KMG-IV): sequencing the most valuable type-strain genomes for metagenomic binning, comparative biology and taxonomic classification.</title>
        <authorList>
            <person name="Goeker M."/>
        </authorList>
    </citation>
    <scope>NUCLEOTIDE SEQUENCE [LARGE SCALE GENOMIC DNA]</scope>
    <source>
        <strain evidence="17 18">DSM 28556</strain>
    </source>
</reference>
<gene>
    <name evidence="17" type="ORF">DFR56_10144</name>
</gene>
<comment type="caution">
    <text evidence="17">The sequence shown here is derived from an EMBL/GenBank/DDBJ whole genome shotgun (WGS) entry which is preliminary data.</text>
</comment>
<comment type="catalytic activity">
    <reaction evidence="1">
        <text>a (2S)-2-hydroxycarboxylate + O2 = a 2-oxocarboxylate + H2O2</text>
        <dbReference type="Rhea" id="RHEA:16789"/>
        <dbReference type="ChEBI" id="CHEBI:15379"/>
        <dbReference type="ChEBI" id="CHEBI:16240"/>
        <dbReference type="ChEBI" id="CHEBI:35179"/>
        <dbReference type="ChEBI" id="CHEBI:58123"/>
        <dbReference type="EC" id="1.1.3.15"/>
    </reaction>
</comment>
<feature type="binding site" evidence="15">
    <location>
        <position position="251"/>
    </location>
    <ligand>
        <name>FMN</name>
        <dbReference type="ChEBI" id="CHEBI:58210"/>
    </ligand>
</feature>